<evidence type="ECO:0000313" key="2">
    <source>
        <dbReference type="EMBL" id="ARP88273.1"/>
    </source>
</evidence>
<feature type="domain" description="NAD-dependent epimerase/dehydratase" evidence="1">
    <location>
        <begin position="10"/>
        <end position="239"/>
    </location>
</feature>
<reference evidence="2 3" key="1">
    <citation type="submission" date="2017-05" db="EMBL/GenBank/DDBJ databases">
        <title>Complete and WGS of Bordetella genogroups.</title>
        <authorList>
            <person name="Spilker T."/>
            <person name="LiPuma J."/>
        </authorList>
    </citation>
    <scope>NUCLEOTIDE SEQUENCE [LARGE SCALE GENOMIC DNA]</scope>
    <source>
        <strain evidence="2 3">AU17164</strain>
    </source>
</reference>
<dbReference type="PANTHER" id="PTHR43245:SF13">
    <property type="entry name" value="UDP-D-APIOSE_UDP-D-XYLOSE SYNTHASE 2"/>
    <property type="match status" value="1"/>
</dbReference>
<evidence type="ECO:0000259" key="1">
    <source>
        <dbReference type="Pfam" id="PF01370"/>
    </source>
</evidence>
<dbReference type="InterPro" id="IPR036291">
    <property type="entry name" value="NAD(P)-bd_dom_sf"/>
</dbReference>
<dbReference type="PRINTS" id="PR01713">
    <property type="entry name" value="NUCEPIMERASE"/>
</dbReference>
<evidence type="ECO:0000313" key="3">
    <source>
        <dbReference type="Proteomes" id="UP000194139"/>
    </source>
</evidence>
<gene>
    <name evidence="2" type="ORF">CAL13_20190</name>
</gene>
<dbReference type="RefSeq" id="WP_086073363.1">
    <property type="nucleotide sequence ID" value="NZ_CP021109.1"/>
</dbReference>
<dbReference type="Proteomes" id="UP000194139">
    <property type="component" value="Chromosome"/>
</dbReference>
<organism evidence="2 3">
    <name type="scientific">Bordetella genomosp. 9</name>
    <dbReference type="NCBI Taxonomy" id="1416803"/>
    <lineage>
        <taxon>Bacteria</taxon>
        <taxon>Pseudomonadati</taxon>
        <taxon>Pseudomonadota</taxon>
        <taxon>Betaproteobacteria</taxon>
        <taxon>Burkholderiales</taxon>
        <taxon>Alcaligenaceae</taxon>
        <taxon>Bordetella</taxon>
    </lineage>
</organism>
<name>A0A1W6Z638_9BORD</name>
<dbReference type="AlphaFoldDB" id="A0A1W6Z638"/>
<dbReference type="EMBL" id="CP021109">
    <property type="protein sequence ID" value="ARP88273.1"/>
    <property type="molecule type" value="Genomic_DNA"/>
</dbReference>
<keyword evidence="3" id="KW-1185">Reference proteome</keyword>
<accession>A0A1W6Z638</accession>
<dbReference type="PANTHER" id="PTHR43245">
    <property type="entry name" value="BIFUNCTIONAL POLYMYXIN RESISTANCE PROTEIN ARNA"/>
    <property type="match status" value="1"/>
</dbReference>
<dbReference type="Gene3D" id="3.40.50.720">
    <property type="entry name" value="NAD(P)-binding Rossmann-like Domain"/>
    <property type="match status" value="1"/>
</dbReference>
<protein>
    <recommendedName>
        <fullName evidence="1">NAD-dependent epimerase/dehydratase domain-containing protein</fullName>
    </recommendedName>
</protein>
<dbReference type="InterPro" id="IPR001509">
    <property type="entry name" value="Epimerase_deHydtase"/>
</dbReference>
<proteinExistence type="predicted"/>
<sequence>MSTLANARCLVLGGAGFLGMNLCRDLAGRVMYLRAFGRCSRPDALPDCVDWIQGDFADPDAVARAVAGCDVVFHLVNATTPASANANMVADVQSNVLSTLALLQACCSAAVRRIVFVSSGGTIYGIPSVLPTPEDAPTSPITAYGISKLSIEKYLHLFEFTHGLSYRVLRVANPFGPYQTASKGQGVVAAFMQCTLLNRPIEIWGDGTIVRDYIYIDDVTRALVAAATHEGAERIFNIGSGKGKNLLEIVSAIEQALGRPIEVRFREGRKVDVPVSILEIQRAAVGLGWIPEAEFEAAIATTLAWYQNHHTKRYE</sequence>
<dbReference type="SUPFAM" id="SSF51735">
    <property type="entry name" value="NAD(P)-binding Rossmann-fold domains"/>
    <property type="match status" value="1"/>
</dbReference>
<dbReference type="Gene3D" id="3.90.25.10">
    <property type="entry name" value="UDP-galactose 4-epimerase, domain 1"/>
    <property type="match status" value="1"/>
</dbReference>
<dbReference type="Pfam" id="PF01370">
    <property type="entry name" value="Epimerase"/>
    <property type="match status" value="1"/>
</dbReference>
<dbReference type="InterPro" id="IPR050177">
    <property type="entry name" value="Lipid_A_modif_metabolic_enz"/>
</dbReference>